<dbReference type="PANTHER" id="PTHR14958:SF12">
    <property type="entry name" value="BTB_POZ DOMAIN-CONTAINING PROTEIN KCTD5"/>
    <property type="match status" value="1"/>
</dbReference>
<organism evidence="3 4">
    <name type="scientific">Macaca fascicularis</name>
    <name type="common">Crab-eating macaque</name>
    <name type="synonym">Cynomolgus monkey</name>
    <dbReference type="NCBI Taxonomy" id="9541"/>
    <lineage>
        <taxon>Eukaryota</taxon>
        <taxon>Metazoa</taxon>
        <taxon>Chordata</taxon>
        <taxon>Craniata</taxon>
        <taxon>Vertebrata</taxon>
        <taxon>Euteleostomi</taxon>
        <taxon>Mammalia</taxon>
        <taxon>Eutheria</taxon>
        <taxon>Euarchontoglires</taxon>
        <taxon>Primates</taxon>
        <taxon>Haplorrhini</taxon>
        <taxon>Catarrhini</taxon>
        <taxon>Cercopithecidae</taxon>
        <taxon>Cercopithecinae</taxon>
        <taxon>Macaca</taxon>
    </lineage>
</organism>
<dbReference type="SUPFAM" id="SSF54695">
    <property type="entry name" value="POZ domain"/>
    <property type="match status" value="1"/>
</dbReference>
<evidence type="ECO:0000313" key="4">
    <source>
        <dbReference type="Proteomes" id="UP000233100"/>
    </source>
</evidence>
<evidence type="ECO:0000313" key="3">
    <source>
        <dbReference type="Ensembl" id="ENSMFAP00000054832.1"/>
    </source>
</evidence>
<dbReference type="GO" id="GO:0043161">
    <property type="term" value="P:proteasome-mediated ubiquitin-dependent protein catabolic process"/>
    <property type="evidence" value="ECO:0007669"/>
    <property type="project" value="TreeGrafter"/>
</dbReference>
<dbReference type="FunFam" id="3.30.710.10:FF:000113">
    <property type="entry name" value="BTB/POZ domain-containing protein KCTD5"/>
    <property type="match status" value="1"/>
</dbReference>
<dbReference type="GO" id="GO:0005737">
    <property type="term" value="C:cytoplasm"/>
    <property type="evidence" value="ECO:0007669"/>
    <property type="project" value="TreeGrafter"/>
</dbReference>
<accession>A0A7N9ID83</accession>
<name>A0A7N9ID83_MACFA</name>
<dbReference type="InterPro" id="IPR011333">
    <property type="entry name" value="SKP1/BTB/POZ_sf"/>
</dbReference>
<evidence type="ECO:0000256" key="1">
    <source>
        <dbReference type="SAM" id="MobiDB-lite"/>
    </source>
</evidence>
<dbReference type="PANTHER" id="PTHR14958">
    <property type="entry name" value="POTASSIUM CHANNEL TETRAMERISATION DOMAIN CONTAINING PROTEIN"/>
    <property type="match status" value="1"/>
</dbReference>
<dbReference type="Gene3D" id="3.30.710.10">
    <property type="entry name" value="Potassium Channel Kv1.1, Chain A"/>
    <property type="match status" value="1"/>
</dbReference>
<dbReference type="GO" id="GO:0051260">
    <property type="term" value="P:protein homooligomerization"/>
    <property type="evidence" value="ECO:0007669"/>
    <property type="project" value="InterPro"/>
</dbReference>
<dbReference type="GeneTree" id="ENSGT00940000158336"/>
<dbReference type="GO" id="GO:0097602">
    <property type="term" value="F:cullin family protein binding"/>
    <property type="evidence" value="ECO:0007669"/>
    <property type="project" value="TreeGrafter"/>
</dbReference>
<dbReference type="AlphaFoldDB" id="A0A7N9ID83"/>
<dbReference type="Pfam" id="PF02214">
    <property type="entry name" value="BTB_2"/>
    <property type="match status" value="1"/>
</dbReference>
<reference evidence="3" key="2">
    <citation type="submission" date="2025-08" db="UniProtKB">
        <authorList>
            <consortium name="Ensembl"/>
        </authorList>
    </citation>
    <scope>IDENTIFICATION</scope>
</reference>
<feature type="region of interest" description="Disordered" evidence="1">
    <location>
        <begin position="153"/>
        <end position="183"/>
    </location>
</feature>
<keyword evidence="4" id="KW-1185">Reference proteome</keyword>
<sequence>DPERVQQGPTQRQRPLLPHYSADAVLGPEILPVPLVPGQPDPDSDKDETGAYLIDRDPTYFGPVLNYLRHGKLVINKDLAEEAPGNKHFKQDKEEKEVRLKAAALSSMHGLRCKDLFSTLKNNPQAQGRPAEPRALLRAAGLLSRVLPMPWMPATPLGSTSPSSSPSSCMSLVQPTPTKAKVT</sequence>
<dbReference type="InterPro" id="IPR003131">
    <property type="entry name" value="T1-type_BTB"/>
</dbReference>
<dbReference type="Proteomes" id="UP000233100">
    <property type="component" value="Chromosome 20"/>
</dbReference>
<feature type="domain" description="Potassium channel tetramerisation-type BTB" evidence="2">
    <location>
        <begin position="43"/>
        <end position="78"/>
    </location>
</feature>
<reference evidence="3 4" key="1">
    <citation type="submission" date="2013-03" db="EMBL/GenBank/DDBJ databases">
        <authorList>
            <person name="Warren W."/>
            <person name="Wilson R.K."/>
        </authorList>
    </citation>
    <scope>NUCLEOTIDE SEQUENCE</scope>
</reference>
<feature type="compositionally biased region" description="Low complexity" evidence="1">
    <location>
        <begin position="159"/>
        <end position="168"/>
    </location>
</feature>
<reference evidence="3" key="3">
    <citation type="submission" date="2025-09" db="UniProtKB">
        <authorList>
            <consortium name="Ensembl"/>
        </authorList>
    </citation>
    <scope>IDENTIFICATION</scope>
</reference>
<feature type="region of interest" description="Disordered" evidence="1">
    <location>
        <begin position="1"/>
        <end position="21"/>
    </location>
</feature>
<proteinExistence type="predicted"/>
<protein>
    <recommendedName>
        <fullName evidence="2">Potassium channel tetramerisation-type BTB domain-containing protein</fullName>
    </recommendedName>
</protein>
<dbReference type="GO" id="GO:0031463">
    <property type="term" value="C:Cul3-RING ubiquitin ligase complex"/>
    <property type="evidence" value="ECO:0007669"/>
    <property type="project" value="TreeGrafter"/>
</dbReference>
<evidence type="ECO:0000259" key="2">
    <source>
        <dbReference type="Pfam" id="PF02214"/>
    </source>
</evidence>
<dbReference type="Ensembl" id="ENSMFAT00000072552.1">
    <property type="protein sequence ID" value="ENSMFAP00000054832.1"/>
    <property type="gene ID" value="ENSMFAG00000050849.1"/>
</dbReference>